<organism evidence="1 2">
    <name type="scientific">Zobellia uliginosa</name>
    <dbReference type="NCBI Taxonomy" id="143224"/>
    <lineage>
        <taxon>Bacteria</taxon>
        <taxon>Pseudomonadati</taxon>
        <taxon>Bacteroidota</taxon>
        <taxon>Flavobacteriia</taxon>
        <taxon>Flavobacteriales</taxon>
        <taxon>Flavobacteriaceae</taxon>
        <taxon>Zobellia</taxon>
    </lineage>
</organism>
<evidence type="ECO:0000313" key="2">
    <source>
        <dbReference type="Proteomes" id="UP000185728"/>
    </source>
</evidence>
<accession>A0ABY1KVH4</accession>
<dbReference type="EMBL" id="FTOB01000004">
    <property type="protein sequence ID" value="SIS83537.1"/>
    <property type="molecule type" value="Genomic_DNA"/>
</dbReference>
<gene>
    <name evidence="1" type="ORF">SAMN05421766_104260</name>
</gene>
<dbReference type="RefSeq" id="WP_076455806.1">
    <property type="nucleotide sequence ID" value="NZ_FTOB01000004.1"/>
</dbReference>
<name>A0ABY1KVH4_9FLAO</name>
<keyword evidence="2" id="KW-1185">Reference proteome</keyword>
<protein>
    <recommendedName>
        <fullName evidence="3">Glycine dehydrogenase</fullName>
    </recommendedName>
</protein>
<comment type="caution">
    <text evidence="1">The sequence shown here is derived from an EMBL/GenBank/DDBJ whole genome shotgun (WGS) entry which is preliminary data.</text>
</comment>
<reference evidence="1 2" key="1">
    <citation type="submission" date="2017-01" db="EMBL/GenBank/DDBJ databases">
        <authorList>
            <person name="Varghese N."/>
            <person name="Submissions S."/>
        </authorList>
    </citation>
    <scope>NUCLEOTIDE SEQUENCE [LARGE SCALE GENOMIC DNA]</scope>
    <source>
        <strain evidence="1 2">DSM 2061</strain>
    </source>
</reference>
<sequence length="75" mass="8677">MISCEKAAIICNKAQYREATFIEKLKLRFHLLMCKTCSKATKKNTQLTSLCDKANLHSLTENDKLKMKEILQEKD</sequence>
<proteinExistence type="predicted"/>
<evidence type="ECO:0008006" key="3">
    <source>
        <dbReference type="Google" id="ProtNLM"/>
    </source>
</evidence>
<dbReference type="Proteomes" id="UP000185728">
    <property type="component" value="Unassembled WGS sequence"/>
</dbReference>
<evidence type="ECO:0000313" key="1">
    <source>
        <dbReference type="EMBL" id="SIS83537.1"/>
    </source>
</evidence>